<keyword evidence="5 7" id="KW-1133">Transmembrane helix</keyword>
<organism evidence="8 9">
    <name type="scientific">Chryseobacterium vrystaatense</name>
    <dbReference type="NCBI Taxonomy" id="307480"/>
    <lineage>
        <taxon>Bacteria</taxon>
        <taxon>Pseudomonadati</taxon>
        <taxon>Bacteroidota</taxon>
        <taxon>Flavobacteriia</taxon>
        <taxon>Flavobacteriales</taxon>
        <taxon>Weeksellaceae</taxon>
        <taxon>Chryseobacterium group</taxon>
        <taxon>Chryseobacterium</taxon>
    </lineage>
</organism>
<feature type="transmembrane region" description="Helical" evidence="7">
    <location>
        <begin position="400"/>
        <end position="417"/>
    </location>
</feature>
<feature type="transmembrane region" description="Helical" evidence="7">
    <location>
        <begin position="85"/>
        <end position="111"/>
    </location>
</feature>
<evidence type="ECO:0000313" key="8">
    <source>
        <dbReference type="EMBL" id="SHG79648.1"/>
    </source>
</evidence>
<evidence type="ECO:0000256" key="6">
    <source>
        <dbReference type="ARBA" id="ARBA00023136"/>
    </source>
</evidence>
<feature type="transmembrane region" description="Helical" evidence="7">
    <location>
        <begin position="375"/>
        <end position="394"/>
    </location>
</feature>
<comment type="similarity">
    <text evidence="2">Belongs to the polysaccharide synthase family.</text>
</comment>
<gene>
    <name evidence="8" type="ORF">SAMN02787073_4827</name>
</gene>
<feature type="transmembrane region" description="Helical" evidence="7">
    <location>
        <begin position="127"/>
        <end position="144"/>
    </location>
</feature>
<keyword evidence="3" id="KW-1003">Cell membrane</keyword>
<evidence type="ECO:0000256" key="3">
    <source>
        <dbReference type="ARBA" id="ARBA00022475"/>
    </source>
</evidence>
<sequence>MPISNFFSQLKEKLSSDFRKNLVVMIGGSFFAQVIPILFSFLLTRLYAPEDFGVFSNFSAVLSFLLVFMLMKYEMAVILPKKDSVAANLLALCLGIGIFFFLLMSLIIYLFDDFIYKVFKFENHDNFLLYIPIAGLLFSIFNLLNEWFVRKKYFQALVKNKIVNNSFIAGISTVLPKLNMMTLGLVKGQIFGQIISVTAGTYVMLKKDKHLFKAIDIRIIKRLFFKYINFAKFNIPGQLINTLSVQIVVFYLTSQFGFKVVGLYALTDRFLGVPLSFIGNAVKDVFKQKASEDFRNNGECLGIYKKTTLLLMACSLPPFIILFIFAPELFAFFFGSEWKDSGVYAQVLCIMYMLSFITMPTGWLFVIAEKQKFDFLWQTLFLIFTLGSLAISYVFFKDNVVYTLLLLSVGRSITYLIQMGMTYRLASGKV</sequence>
<dbReference type="PANTHER" id="PTHR30250:SF10">
    <property type="entry name" value="LIPOPOLYSACCHARIDE BIOSYNTHESIS PROTEIN WZXC"/>
    <property type="match status" value="1"/>
</dbReference>
<dbReference type="Proteomes" id="UP000184108">
    <property type="component" value="Unassembled WGS sequence"/>
</dbReference>
<proteinExistence type="inferred from homology"/>
<feature type="transmembrane region" description="Helical" evidence="7">
    <location>
        <begin position="54"/>
        <end position="73"/>
    </location>
</feature>
<name>A0A1M5MQS6_9FLAO</name>
<feature type="transmembrane region" description="Helical" evidence="7">
    <location>
        <begin position="309"/>
        <end position="333"/>
    </location>
</feature>
<protein>
    <submittedName>
        <fullName evidence="8">Membrane protein involved in the export of O-antigen and teichoic acid</fullName>
    </submittedName>
</protein>
<evidence type="ECO:0000256" key="7">
    <source>
        <dbReference type="SAM" id="Phobius"/>
    </source>
</evidence>
<accession>A0A1M5MQS6</accession>
<comment type="subcellular location">
    <subcellularLocation>
        <location evidence="1">Cell membrane</location>
        <topology evidence="1">Multi-pass membrane protein</topology>
    </subcellularLocation>
</comment>
<evidence type="ECO:0000256" key="4">
    <source>
        <dbReference type="ARBA" id="ARBA00022692"/>
    </source>
</evidence>
<dbReference type="EMBL" id="FQVE01000008">
    <property type="protein sequence ID" value="SHG79648.1"/>
    <property type="molecule type" value="Genomic_DNA"/>
</dbReference>
<feature type="transmembrane region" description="Helical" evidence="7">
    <location>
        <begin position="21"/>
        <end position="42"/>
    </location>
</feature>
<evidence type="ECO:0000256" key="1">
    <source>
        <dbReference type="ARBA" id="ARBA00004651"/>
    </source>
</evidence>
<keyword evidence="4 7" id="KW-0812">Transmembrane</keyword>
<dbReference type="RefSeq" id="WP_073175568.1">
    <property type="nucleotide sequence ID" value="NZ_FQVE01000008.1"/>
</dbReference>
<evidence type="ECO:0000313" key="9">
    <source>
        <dbReference type="Proteomes" id="UP000184108"/>
    </source>
</evidence>
<dbReference type="AlphaFoldDB" id="A0A1M5MQS6"/>
<dbReference type="Pfam" id="PF13440">
    <property type="entry name" value="Polysacc_synt_3"/>
    <property type="match status" value="1"/>
</dbReference>
<evidence type="ECO:0000256" key="2">
    <source>
        <dbReference type="ARBA" id="ARBA00007430"/>
    </source>
</evidence>
<dbReference type="PANTHER" id="PTHR30250">
    <property type="entry name" value="PST FAMILY PREDICTED COLANIC ACID TRANSPORTER"/>
    <property type="match status" value="1"/>
</dbReference>
<dbReference type="GO" id="GO:0005886">
    <property type="term" value="C:plasma membrane"/>
    <property type="evidence" value="ECO:0007669"/>
    <property type="project" value="UniProtKB-SubCell"/>
</dbReference>
<feature type="transmembrane region" description="Helical" evidence="7">
    <location>
        <begin position="345"/>
        <end position="368"/>
    </location>
</feature>
<evidence type="ECO:0000256" key="5">
    <source>
        <dbReference type="ARBA" id="ARBA00022989"/>
    </source>
</evidence>
<dbReference type="InterPro" id="IPR050833">
    <property type="entry name" value="Poly_Biosynth_Transport"/>
</dbReference>
<reference evidence="9" key="1">
    <citation type="submission" date="2016-11" db="EMBL/GenBank/DDBJ databases">
        <authorList>
            <person name="Varghese N."/>
            <person name="Submissions S."/>
        </authorList>
    </citation>
    <scope>NUCLEOTIDE SEQUENCE [LARGE SCALE GENOMIC DNA]</scope>
    <source>
        <strain evidence="9">YR203</strain>
    </source>
</reference>
<keyword evidence="6 7" id="KW-0472">Membrane</keyword>